<dbReference type="PRINTS" id="PR00339">
    <property type="entry name" value="PCNACYCLIN"/>
</dbReference>
<dbReference type="CDD" id="cd00577">
    <property type="entry name" value="PCNA"/>
    <property type="match status" value="1"/>
</dbReference>
<evidence type="ECO:0000313" key="8">
    <source>
        <dbReference type="EMBL" id="QQR92588.1"/>
    </source>
</evidence>
<organism evidence="8">
    <name type="scientific">Candidatus Iainarchaeum sp</name>
    <dbReference type="NCBI Taxonomy" id="3101447"/>
    <lineage>
        <taxon>Archaea</taxon>
        <taxon>Candidatus Iainarchaeota</taxon>
        <taxon>Candidatus Iainarchaeia</taxon>
        <taxon>Candidatus Iainarchaeales</taxon>
        <taxon>Candidatus Iainarchaeaceae</taxon>
        <taxon>Candidatus Iainarchaeum</taxon>
    </lineage>
</organism>
<accession>A0A7T9I1Q6</accession>
<dbReference type="GO" id="GO:0006275">
    <property type="term" value="P:regulation of DNA replication"/>
    <property type="evidence" value="ECO:0007669"/>
    <property type="project" value="UniProtKB-UniRule"/>
</dbReference>
<dbReference type="PANTHER" id="PTHR11352:SF0">
    <property type="entry name" value="PROLIFERATING CELL NUCLEAR ANTIGEN"/>
    <property type="match status" value="1"/>
</dbReference>
<comment type="function">
    <text evidence="5">Sliding clamp subunit. Responsible for tethering the catalytic subunit of DNA polymerase to DNA during high-speed replication.</text>
</comment>
<feature type="domain" description="Proliferating cell nuclear antigen PCNA N-terminal" evidence="6">
    <location>
        <begin position="1"/>
        <end position="109"/>
    </location>
</feature>
<comment type="function">
    <text evidence="3">Sliding clamp subunit that acts as a moving platform for DNA processing. Responsible for tethering the catalytic subunit of DNA polymerase and other proteins to DNA during high-speed replication.</text>
</comment>
<feature type="domain" description="Proliferating cell nuclear antigen PCNA C-terminal" evidence="7">
    <location>
        <begin position="126"/>
        <end position="244"/>
    </location>
</feature>
<dbReference type="NCBIfam" id="TIGR00590">
    <property type="entry name" value="pcna"/>
    <property type="match status" value="1"/>
</dbReference>
<dbReference type="InterPro" id="IPR022649">
    <property type="entry name" value="Pr_cel_nuc_antig_C"/>
</dbReference>
<evidence type="ECO:0000259" key="7">
    <source>
        <dbReference type="Pfam" id="PF02747"/>
    </source>
</evidence>
<dbReference type="Pfam" id="PF02747">
    <property type="entry name" value="PCNA_C"/>
    <property type="match status" value="1"/>
</dbReference>
<name>A0A7T9I1Q6_9ARCH</name>
<dbReference type="PANTHER" id="PTHR11352">
    <property type="entry name" value="PROLIFERATING CELL NUCLEAR ANTIGEN"/>
    <property type="match status" value="1"/>
</dbReference>
<dbReference type="GO" id="GO:0003677">
    <property type="term" value="F:DNA binding"/>
    <property type="evidence" value="ECO:0007669"/>
    <property type="project" value="UniProtKB-UniRule"/>
</dbReference>
<sequence>MMELVIEKADVLKRSIDAIAVLIDEAEFEVSEKGLSLKATDPSQISMVDFEYEKKAFKKFHVDGTLKLGLDLDYLNQVMSRAKPTDEVHIKLDNDDTKMSITFKGSSTRSFSVPLIDISSGELPNPKIEFDATVKMKATVLQDALKDASLLSTHLTLGAKADGFYVKATSSKGELSNETAKDSTSMVDFALKRDCKSMFPLDYLSDMLKAANSETDLTLKLKENAPVELNYHIGEAKLRYFLAPRIETA</sequence>
<reference evidence="8" key="1">
    <citation type="submission" date="2020-11" db="EMBL/GenBank/DDBJ databases">
        <title>Connecting structure to function with the recovery of over 1000 high-quality activated sludge metagenome-assembled genomes encoding full-length rRNA genes using long-read sequencing.</title>
        <authorList>
            <person name="Singleton C.M."/>
            <person name="Petriglieri F."/>
            <person name="Kristensen J.M."/>
            <person name="Kirkegaard R.H."/>
            <person name="Michaelsen T.Y."/>
            <person name="Andersen M.H."/>
            <person name="Karst S.M."/>
            <person name="Dueholm M.S."/>
            <person name="Nielsen P.H."/>
            <person name="Albertsen M."/>
        </authorList>
    </citation>
    <scope>NUCLEOTIDE SEQUENCE</scope>
    <source>
        <strain evidence="8">Fred_18-Q3-R57-64_BAT3C.431</strain>
    </source>
</reference>
<dbReference type="GO" id="GO:0006272">
    <property type="term" value="P:leading strand elongation"/>
    <property type="evidence" value="ECO:0007669"/>
    <property type="project" value="TreeGrafter"/>
</dbReference>
<keyword evidence="3 4" id="KW-0235">DNA replication</keyword>
<keyword evidence="2 3" id="KW-0238">DNA-binding</keyword>
<dbReference type="InterPro" id="IPR000730">
    <property type="entry name" value="Pr_cel_nuc_antig"/>
</dbReference>
<dbReference type="Pfam" id="PF00705">
    <property type="entry name" value="PCNA_N"/>
    <property type="match status" value="1"/>
</dbReference>
<dbReference type="InterPro" id="IPR022648">
    <property type="entry name" value="Pr_cel_nuc_antig_N"/>
</dbReference>
<evidence type="ECO:0000259" key="6">
    <source>
        <dbReference type="Pfam" id="PF00705"/>
    </source>
</evidence>
<proteinExistence type="inferred from homology"/>
<gene>
    <name evidence="3 8" type="primary">pcn</name>
    <name evidence="8" type="ORF">IPJ89_05585</name>
</gene>
<evidence type="ECO:0000256" key="5">
    <source>
        <dbReference type="RuleBase" id="RU003673"/>
    </source>
</evidence>
<evidence type="ECO:0000256" key="2">
    <source>
        <dbReference type="ARBA" id="ARBA00023125"/>
    </source>
</evidence>
<dbReference type="EMBL" id="CP064981">
    <property type="protein sequence ID" value="QQR92588.1"/>
    <property type="molecule type" value="Genomic_DNA"/>
</dbReference>
<dbReference type="SUPFAM" id="SSF55979">
    <property type="entry name" value="DNA clamp"/>
    <property type="match status" value="2"/>
</dbReference>
<dbReference type="Proteomes" id="UP000596004">
    <property type="component" value="Chromosome"/>
</dbReference>
<comment type="similarity">
    <text evidence="1 3 4">Belongs to the PCNA family.</text>
</comment>
<dbReference type="Gene3D" id="3.70.10.10">
    <property type="match status" value="1"/>
</dbReference>
<evidence type="ECO:0000256" key="1">
    <source>
        <dbReference type="ARBA" id="ARBA00010462"/>
    </source>
</evidence>
<evidence type="ECO:0000256" key="4">
    <source>
        <dbReference type="RuleBase" id="RU003671"/>
    </source>
</evidence>
<protein>
    <recommendedName>
        <fullName evidence="3">DNA polymerase sliding clamp</fullName>
    </recommendedName>
    <alternativeName>
        <fullName evidence="3">Proliferating cell nuclear antigen homolog</fullName>
        <shortName evidence="3">PCNA</shortName>
    </alternativeName>
</protein>
<dbReference type="HAMAP" id="MF_00317">
    <property type="entry name" value="DNApol_clamp_arch"/>
    <property type="match status" value="1"/>
</dbReference>
<dbReference type="InterPro" id="IPR046938">
    <property type="entry name" value="DNA_clamp_sf"/>
</dbReference>
<dbReference type="AlphaFoldDB" id="A0A7T9I1Q6"/>
<comment type="subunit">
    <text evidence="3">Homotrimer. The subunits circularize to form a toroid; DNA passes through its center. Replication factor C (RFC) is required to load the toroid on the DNA.</text>
</comment>
<evidence type="ECO:0000256" key="3">
    <source>
        <dbReference type="HAMAP-Rule" id="MF_00317"/>
    </source>
</evidence>
<dbReference type="GO" id="GO:0030337">
    <property type="term" value="F:DNA polymerase processivity factor activity"/>
    <property type="evidence" value="ECO:0007669"/>
    <property type="project" value="UniProtKB-UniRule"/>
</dbReference>